<feature type="compositionally biased region" description="Low complexity" evidence="3">
    <location>
        <begin position="121"/>
        <end position="140"/>
    </location>
</feature>
<sequence>MDMGNSTGSTSDSHLRSEKIKRSYRACLHCRSRKAKCDLGDIDAPSSPPCTRCKRESRECVFAPSRRGGNNRKRDLKESMDDSDGDVKKDISSHDVNPHIQATNEPIYPQTFPYPYPPGSQIPAASSSSRPSPSYPYHGPNTGSTGSNLSPITNTSTHTPPSARPAFSHHVPPSASRDVPEKSSTSTPSPKRRRLHLNPPLHDSDPSSIVVADMQNESDALQILALASGQVSTKESLVGGRGRRNQETYMHEKSGNAATVGDMLNFKQFFERRQSDEVPILEDYPLIKLGILNGDQALRLVNLYFRCHHHLNPICPSAVLPKCSQDLAYYASKERYTITAFIIIASRVDTAPASREIHNKAWAVMRGWITDVQTLGAPPTIGLVESLLLLSENLPRTPPLASPAELNAAGAREEIHGDENRQAWQLIGLAVRSAYELGLDKIALRLLPDSERTLEIERAKVAWTYCYLFDRHISIRLGKGFWARGAAVCFQGYSSSAQTGPAAGHGNFPFLSEIGDEEDHPQDDYASLIQAYLELTQLMSNAHDVLYPNASRTRSLVMHGEYFKYLDEMARSLDAFKVLWRKKQWKVFPLTDILWTIFYYVQLYICAFSFQAHVERATMRAEKEYRILQQSQQAKDDHTPTARPRLSLFPRGAAQSPDARYIFHMCDAAREILHICVNKLYPGGALPYLPTRYLLWFTYAAIVLLKALYSGAMLRGDHKKTLDLVDELCECLENCSSDSDHPTVRYGRQLQSLRRKLAGLSDAANTRSPTGGSTVPLPPIHRQPRRPEAGNNWDGSDAYASRVSDLGITSGSTHQPSGYSGEMGFPSGAGNVSGEYNRASNWQSSISYEHRNQPVVFPYPNTPGPMPNTPYTPSSIAYMTSLDPSFIAAHEQPLVDVGITQGLNSTGFVPVPEMNFDLTTGFGTVDNWFGFVGSGNDWQDNNNANGGEGNDMAQMAGLDLDDFWMQVGPGEAQGGFPFR</sequence>
<accession>A0ABZ1D862</accession>
<dbReference type="InterPro" id="IPR001138">
    <property type="entry name" value="Zn2Cys6_DnaBD"/>
</dbReference>
<feature type="compositionally biased region" description="Polar residues" evidence="3">
    <location>
        <begin position="763"/>
        <end position="773"/>
    </location>
</feature>
<feature type="domain" description="Zn(2)-C6 fungal-type" evidence="4">
    <location>
        <begin position="26"/>
        <end position="62"/>
    </location>
</feature>
<organism evidence="5 6">
    <name type="scientific">Kwoniella shivajii</name>
    <dbReference type="NCBI Taxonomy" id="564305"/>
    <lineage>
        <taxon>Eukaryota</taxon>
        <taxon>Fungi</taxon>
        <taxon>Dikarya</taxon>
        <taxon>Basidiomycota</taxon>
        <taxon>Agaricomycotina</taxon>
        <taxon>Tremellomycetes</taxon>
        <taxon>Tremellales</taxon>
        <taxon>Cryptococcaceae</taxon>
        <taxon>Kwoniella</taxon>
    </lineage>
</organism>
<evidence type="ECO:0000256" key="1">
    <source>
        <dbReference type="ARBA" id="ARBA00022723"/>
    </source>
</evidence>
<name>A0ABZ1D862_9TREE</name>
<evidence type="ECO:0000313" key="5">
    <source>
        <dbReference type="EMBL" id="WRT70083.1"/>
    </source>
</evidence>
<dbReference type="SMART" id="SM00906">
    <property type="entry name" value="Fungal_trans"/>
    <property type="match status" value="1"/>
</dbReference>
<feature type="compositionally biased region" description="Polar residues" evidence="3">
    <location>
        <begin position="141"/>
        <end position="160"/>
    </location>
</feature>
<evidence type="ECO:0000256" key="3">
    <source>
        <dbReference type="SAM" id="MobiDB-lite"/>
    </source>
</evidence>
<dbReference type="EMBL" id="CP141890">
    <property type="protein sequence ID" value="WRT70083.1"/>
    <property type="molecule type" value="Genomic_DNA"/>
</dbReference>
<dbReference type="CDD" id="cd00067">
    <property type="entry name" value="GAL4"/>
    <property type="match status" value="1"/>
</dbReference>
<dbReference type="Gene3D" id="4.10.240.10">
    <property type="entry name" value="Zn(2)-C6 fungal-type DNA-binding domain"/>
    <property type="match status" value="1"/>
</dbReference>
<dbReference type="CDD" id="cd12148">
    <property type="entry name" value="fungal_TF_MHR"/>
    <property type="match status" value="1"/>
</dbReference>
<dbReference type="Pfam" id="PF00172">
    <property type="entry name" value="Zn_clus"/>
    <property type="match status" value="1"/>
</dbReference>
<dbReference type="PANTHER" id="PTHR31644:SF1">
    <property type="entry name" value="ZN(II)2CYS6 TRANSCRIPTION FACTOR (EUROFUNG)"/>
    <property type="match status" value="1"/>
</dbReference>
<dbReference type="PANTHER" id="PTHR31644">
    <property type="entry name" value="TRANSCRIPTIONAL ACTIVATOR ARO80-RELATED"/>
    <property type="match status" value="1"/>
</dbReference>
<feature type="region of interest" description="Disordered" evidence="3">
    <location>
        <begin position="61"/>
        <end position="207"/>
    </location>
</feature>
<dbReference type="SMART" id="SM00066">
    <property type="entry name" value="GAL4"/>
    <property type="match status" value="1"/>
</dbReference>
<proteinExistence type="predicted"/>
<feature type="compositionally biased region" description="Basic and acidic residues" evidence="3">
    <location>
        <begin position="72"/>
        <end position="97"/>
    </location>
</feature>
<dbReference type="InterPro" id="IPR052780">
    <property type="entry name" value="AAA_Catabolism_Regulators"/>
</dbReference>
<dbReference type="InterPro" id="IPR036864">
    <property type="entry name" value="Zn2-C6_fun-type_DNA-bd_sf"/>
</dbReference>
<evidence type="ECO:0000259" key="4">
    <source>
        <dbReference type="PROSITE" id="PS50048"/>
    </source>
</evidence>
<keyword evidence="2" id="KW-0539">Nucleus</keyword>
<dbReference type="Proteomes" id="UP001329825">
    <property type="component" value="Chromosome 10"/>
</dbReference>
<reference evidence="5 6" key="1">
    <citation type="submission" date="2024-01" db="EMBL/GenBank/DDBJ databases">
        <title>Comparative genomics of Cryptococcus and Kwoniella reveals pathogenesis evolution and contrasting modes of karyotype evolution via chromosome fusion or intercentromeric recombination.</title>
        <authorList>
            <person name="Coelho M.A."/>
            <person name="David-Palma M."/>
            <person name="Shea T."/>
            <person name="Bowers K."/>
            <person name="McGinley-Smith S."/>
            <person name="Mohammad A.W."/>
            <person name="Gnirke A."/>
            <person name="Yurkov A.M."/>
            <person name="Nowrousian M."/>
            <person name="Sun S."/>
            <person name="Cuomo C.A."/>
            <person name="Heitman J."/>
        </authorList>
    </citation>
    <scope>NUCLEOTIDE SEQUENCE [LARGE SCALE GENOMIC DNA]</scope>
    <source>
        <strain evidence="5">CBS 11374</strain>
    </source>
</reference>
<keyword evidence="6" id="KW-1185">Reference proteome</keyword>
<protein>
    <recommendedName>
        <fullName evidence="4">Zn(2)-C6 fungal-type domain-containing protein</fullName>
    </recommendedName>
</protein>
<dbReference type="PROSITE" id="PS50048">
    <property type="entry name" value="ZN2_CY6_FUNGAL_2"/>
    <property type="match status" value="1"/>
</dbReference>
<dbReference type="RefSeq" id="XP_062794822.1">
    <property type="nucleotide sequence ID" value="XM_062938771.1"/>
</dbReference>
<evidence type="ECO:0000313" key="6">
    <source>
        <dbReference type="Proteomes" id="UP001329825"/>
    </source>
</evidence>
<evidence type="ECO:0000256" key="2">
    <source>
        <dbReference type="ARBA" id="ARBA00023242"/>
    </source>
</evidence>
<dbReference type="Pfam" id="PF04082">
    <property type="entry name" value="Fungal_trans"/>
    <property type="match status" value="1"/>
</dbReference>
<dbReference type="PROSITE" id="PS00463">
    <property type="entry name" value="ZN2_CY6_FUNGAL_1"/>
    <property type="match status" value="1"/>
</dbReference>
<feature type="region of interest" description="Disordered" evidence="3">
    <location>
        <begin position="759"/>
        <end position="797"/>
    </location>
</feature>
<dbReference type="GeneID" id="87959207"/>
<dbReference type="SUPFAM" id="SSF57701">
    <property type="entry name" value="Zn2/Cys6 DNA-binding domain"/>
    <property type="match status" value="1"/>
</dbReference>
<keyword evidence="1" id="KW-0479">Metal-binding</keyword>
<dbReference type="InterPro" id="IPR007219">
    <property type="entry name" value="XnlR_reg_dom"/>
</dbReference>
<gene>
    <name evidence="5" type="ORF">IL334_007077</name>
</gene>